<evidence type="ECO:0000313" key="13">
    <source>
        <dbReference type="Proteomes" id="UP000187406"/>
    </source>
</evidence>
<feature type="transmembrane region" description="Helical" evidence="10">
    <location>
        <begin position="74"/>
        <end position="97"/>
    </location>
</feature>
<dbReference type="InterPro" id="IPR008928">
    <property type="entry name" value="6-hairpin_glycosidase_sf"/>
</dbReference>
<keyword evidence="13" id="KW-1185">Reference proteome</keyword>
<dbReference type="SUPFAM" id="SSF48208">
    <property type="entry name" value="Six-hairpin glycosidases"/>
    <property type="match status" value="1"/>
</dbReference>
<evidence type="ECO:0000256" key="3">
    <source>
        <dbReference type="ARBA" id="ARBA00012601"/>
    </source>
</evidence>
<evidence type="ECO:0000256" key="5">
    <source>
        <dbReference type="ARBA" id="ARBA00023001"/>
    </source>
</evidence>
<evidence type="ECO:0000256" key="9">
    <source>
        <dbReference type="SAM" id="MobiDB-lite"/>
    </source>
</evidence>
<accession>A0A1Q3AMU5</accession>
<feature type="region of interest" description="Disordered" evidence="9">
    <location>
        <begin position="1"/>
        <end position="34"/>
    </location>
</feature>
<reference evidence="13" key="1">
    <citation type="submission" date="2016-04" db="EMBL/GenBank/DDBJ databases">
        <title>Cephalotus genome sequencing.</title>
        <authorList>
            <person name="Fukushima K."/>
            <person name="Hasebe M."/>
            <person name="Fang X."/>
        </authorList>
    </citation>
    <scope>NUCLEOTIDE SEQUENCE [LARGE SCALE GENOMIC DNA]</scope>
    <source>
        <strain evidence="13">cv. St1</strain>
    </source>
</reference>
<evidence type="ECO:0000256" key="7">
    <source>
        <dbReference type="ARBA" id="ARBA00023295"/>
    </source>
</evidence>
<dbReference type="InterPro" id="IPR001701">
    <property type="entry name" value="Glyco_hydro_9"/>
</dbReference>
<dbReference type="OrthoDB" id="10257085at2759"/>
<dbReference type="EMBL" id="BDDD01000011">
    <property type="protein sequence ID" value="GAV57014.1"/>
    <property type="molecule type" value="Genomic_DNA"/>
</dbReference>
<dbReference type="Proteomes" id="UP000187406">
    <property type="component" value="Unassembled WGS sequence"/>
</dbReference>
<keyword evidence="8" id="KW-0624">Polysaccharide degradation</keyword>
<evidence type="ECO:0000256" key="10">
    <source>
        <dbReference type="SAM" id="Phobius"/>
    </source>
</evidence>
<comment type="catalytic activity">
    <reaction evidence="1">
        <text>Endohydrolysis of (1-&gt;4)-beta-D-glucosidic linkages in cellulose, lichenin and cereal beta-D-glucans.</text>
        <dbReference type="EC" id="3.2.1.4"/>
    </reaction>
</comment>
<dbReference type="InParanoid" id="A0A1Q3AMU5"/>
<evidence type="ECO:0000256" key="6">
    <source>
        <dbReference type="ARBA" id="ARBA00023277"/>
    </source>
</evidence>
<protein>
    <recommendedName>
        <fullName evidence="3">cellulase</fullName>
        <ecNumber evidence="3">3.2.1.4</ecNumber>
    </recommendedName>
</protein>
<dbReference type="FunFam" id="1.50.10.10:FF:000020">
    <property type="entry name" value="Endoglucanase"/>
    <property type="match status" value="1"/>
</dbReference>
<dbReference type="GO" id="GO:0008810">
    <property type="term" value="F:cellulase activity"/>
    <property type="evidence" value="ECO:0007669"/>
    <property type="project" value="UniProtKB-EC"/>
</dbReference>
<dbReference type="GO" id="GO:0030245">
    <property type="term" value="P:cellulose catabolic process"/>
    <property type="evidence" value="ECO:0007669"/>
    <property type="project" value="UniProtKB-KW"/>
</dbReference>
<sequence length="613" mass="67712">MKGRNIWGGTFEISHEETPRQGNGDDDRMTADPSSIEEVKQSWLLRPEIGMGKKKKKRKCCSIMSSIILKDRMMMVIGALVVLCVLAAVIAIIVVVARRQRHHRALPGPDDNYTVALHQALMFFNAQRSGKLPKDNNVSWRGDSCLHDGKNNLLGGYYDGGNAIKYSFPASFAMTMLSWSVLEYSAKYEAVGELNHVKDIIKWGTDYLLKTFNSSAKSIHQIAAKVGDVNGKGVNDINCWMRPEDINYARPVTTCSNCPAVAAEMAAALAAASIVFKDSQKYSKTLIQGAETLYKFATKEQGANYNGGPDAPSKFYNSTGFWDEFVWGGAWLYCATGNRSYLQIVTSPALAGHADGSLASMNRGVLSWDNKLAGAQLLLSRIRMFLDYGYPYEEVLREFHDRVSDFMCSYLLSYPNFNRTKGGLIELNHGRPRPLQYVVNAAFLATLYSDYLRATMTPALHCGATFYRSEELRHFATTQINYILGNNPESMSYVVGFADRFPQRVHHRGASIPKSTKPGCQEGLKWEKSQKPNPNIIVGAMVAGPDKYGDFKDNRTDGNYTEPTIAGNAGLVVALVALLGGSTPGPGIDRNSIFYAIPPMFTPPPPPPSPWKP</sequence>
<comment type="similarity">
    <text evidence="2">Belongs to the glycosyl hydrolase 9 (cellulase E) family.</text>
</comment>
<dbReference type="InterPro" id="IPR012341">
    <property type="entry name" value="6hp_glycosidase-like_sf"/>
</dbReference>
<keyword evidence="4" id="KW-0378">Hydrolase</keyword>
<dbReference type="Pfam" id="PF00759">
    <property type="entry name" value="Glyco_hydro_9"/>
    <property type="match status" value="1"/>
</dbReference>
<evidence type="ECO:0000256" key="4">
    <source>
        <dbReference type="ARBA" id="ARBA00022801"/>
    </source>
</evidence>
<evidence type="ECO:0000256" key="8">
    <source>
        <dbReference type="ARBA" id="ARBA00023326"/>
    </source>
</evidence>
<dbReference type="PANTHER" id="PTHR22298">
    <property type="entry name" value="ENDO-1,4-BETA-GLUCANASE"/>
    <property type="match status" value="1"/>
</dbReference>
<evidence type="ECO:0000256" key="1">
    <source>
        <dbReference type="ARBA" id="ARBA00000966"/>
    </source>
</evidence>
<feature type="compositionally biased region" description="Basic and acidic residues" evidence="9">
    <location>
        <begin position="13"/>
        <end position="30"/>
    </location>
</feature>
<organism evidence="12 13">
    <name type="scientific">Cephalotus follicularis</name>
    <name type="common">Albany pitcher plant</name>
    <dbReference type="NCBI Taxonomy" id="3775"/>
    <lineage>
        <taxon>Eukaryota</taxon>
        <taxon>Viridiplantae</taxon>
        <taxon>Streptophyta</taxon>
        <taxon>Embryophyta</taxon>
        <taxon>Tracheophyta</taxon>
        <taxon>Spermatophyta</taxon>
        <taxon>Magnoliopsida</taxon>
        <taxon>eudicotyledons</taxon>
        <taxon>Gunneridae</taxon>
        <taxon>Pentapetalae</taxon>
        <taxon>rosids</taxon>
        <taxon>fabids</taxon>
        <taxon>Oxalidales</taxon>
        <taxon>Cephalotaceae</taxon>
        <taxon>Cephalotus</taxon>
    </lineage>
</organism>
<keyword evidence="6" id="KW-0119">Carbohydrate metabolism</keyword>
<keyword evidence="10" id="KW-0812">Transmembrane</keyword>
<evidence type="ECO:0000259" key="11">
    <source>
        <dbReference type="Pfam" id="PF00759"/>
    </source>
</evidence>
<keyword evidence="10" id="KW-1133">Transmembrane helix</keyword>
<gene>
    <name evidence="12" type="ORF">CFOL_v3_00553</name>
</gene>
<dbReference type="STRING" id="3775.A0A1Q3AMU5"/>
<dbReference type="EC" id="3.2.1.4" evidence="3"/>
<evidence type="ECO:0000256" key="2">
    <source>
        <dbReference type="ARBA" id="ARBA00007072"/>
    </source>
</evidence>
<feature type="domain" description="Glycoside hydrolase family 9" evidence="11">
    <location>
        <begin position="113"/>
        <end position="575"/>
    </location>
</feature>
<dbReference type="Gene3D" id="1.50.10.10">
    <property type="match status" value="1"/>
</dbReference>
<dbReference type="AlphaFoldDB" id="A0A1Q3AMU5"/>
<evidence type="ECO:0000313" key="12">
    <source>
        <dbReference type="EMBL" id="GAV57014.1"/>
    </source>
</evidence>
<name>A0A1Q3AMU5_CEPFO</name>
<comment type="caution">
    <text evidence="12">The sequence shown here is derived from an EMBL/GenBank/DDBJ whole genome shotgun (WGS) entry which is preliminary data.</text>
</comment>
<keyword evidence="5" id="KW-0136">Cellulose degradation</keyword>
<proteinExistence type="inferred from homology"/>
<keyword evidence="7" id="KW-0326">Glycosidase</keyword>
<keyword evidence="10" id="KW-0472">Membrane</keyword>